<dbReference type="HOGENOM" id="CLU_2710647_0_0_11"/>
<accession>S4HYM4</accession>
<dbReference type="EMBL" id="ATJJ01000117">
    <property type="protein sequence ID" value="EPI45713.1"/>
    <property type="molecule type" value="Genomic_DNA"/>
</dbReference>
<reference evidence="1 2" key="1">
    <citation type="submission" date="2013-06" db="EMBL/GenBank/DDBJ databases">
        <authorList>
            <person name="Weinstock G."/>
            <person name="Sodergren E."/>
            <person name="Lobos E.A."/>
            <person name="Fulton L."/>
            <person name="Fulton R."/>
            <person name="Courtney L."/>
            <person name="Fronick C."/>
            <person name="O'Laughlin M."/>
            <person name="Godfrey J."/>
            <person name="Wilson R.M."/>
            <person name="Miner T."/>
            <person name="Farmer C."/>
            <person name="Delehaunty K."/>
            <person name="Cordes M."/>
            <person name="Minx P."/>
            <person name="Tomlinson C."/>
            <person name="Chen J."/>
            <person name="Wollam A."/>
            <person name="Pepin K.H."/>
            <person name="Bhonagiri V."/>
            <person name="Zhang X."/>
            <person name="Warren W."/>
            <person name="Mitreva M."/>
            <person name="Mardis E.R."/>
            <person name="Wilson R.K."/>
        </authorList>
    </citation>
    <scope>NUCLEOTIDE SEQUENCE [LARGE SCALE GENOMIC DNA]</scope>
    <source>
        <strain evidence="1 2">JCP8108</strain>
    </source>
</reference>
<comment type="caution">
    <text evidence="1">The sequence shown here is derived from an EMBL/GenBank/DDBJ whole genome shotgun (WGS) entry which is preliminary data.</text>
</comment>
<dbReference type="AlphaFoldDB" id="S4HYM4"/>
<dbReference type="Proteomes" id="UP000014521">
    <property type="component" value="Unassembled WGS sequence"/>
</dbReference>
<dbReference type="RefSeq" id="WP_016819229.1">
    <property type="nucleotide sequence ID" value="NZ_KE347251.1"/>
</dbReference>
<feature type="non-terminal residue" evidence="1">
    <location>
        <position position="1"/>
    </location>
</feature>
<gene>
    <name evidence="1" type="ORF">HMPREF1581_01316</name>
</gene>
<protein>
    <submittedName>
        <fullName evidence="1">Uncharacterized protein</fullName>
    </submittedName>
</protein>
<evidence type="ECO:0000313" key="1">
    <source>
        <dbReference type="EMBL" id="EPI45713.1"/>
    </source>
</evidence>
<proteinExistence type="predicted"/>
<evidence type="ECO:0000313" key="2">
    <source>
        <dbReference type="Proteomes" id="UP000014521"/>
    </source>
</evidence>
<sequence>HVVRVLQRELASSPVFVSFILLLFLLSRVCSQNCQMRKQTWASVPAFVYQMGQKGNKHEKVFLLLFTKTLNT</sequence>
<organism evidence="1 2">
    <name type="scientific">Gardnerella vaginalis JCP8108</name>
    <dbReference type="NCBI Taxonomy" id="1261066"/>
    <lineage>
        <taxon>Bacteria</taxon>
        <taxon>Bacillati</taxon>
        <taxon>Actinomycetota</taxon>
        <taxon>Actinomycetes</taxon>
        <taxon>Bifidobacteriales</taxon>
        <taxon>Bifidobacteriaceae</taxon>
        <taxon>Gardnerella</taxon>
    </lineage>
</organism>
<name>S4HYM4_GARVA</name>